<feature type="transmembrane region" description="Helical" evidence="5">
    <location>
        <begin position="79"/>
        <end position="100"/>
    </location>
</feature>
<name>A0A1V9ZC80_9STRA</name>
<feature type="transmembrane region" description="Helical" evidence="5">
    <location>
        <begin position="52"/>
        <end position="73"/>
    </location>
</feature>
<dbReference type="Pfam" id="PF01490">
    <property type="entry name" value="Aa_trans"/>
    <property type="match status" value="2"/>
</dbReference>
<dbReference type="PANTHER" id="PTHR16189">
    <property type="entry name" value="TRANSMEMBRANE PROTEIN 104-RELATED"/>
    <property type="match status" value="1"/>
</dbReference>
<dbReference type="InterPro" id="IPR013057">
    <property type="entry name" value="AA_transpt_TM"/>
</dbReference>
<reference evidence="7 8" key="1">
    <citation type="journal article" date="2014" name="Genome Biol. Evol.">
        <title>The secreted proteins of Achlya hypogyna and Thraustotheca clavata identify the ancestral oomycete secretome and reveal gene acquisitions by horizontal gene transfer.</title>
        <authorList>
            <person name="Misner I."/>
            <person name="Blouin N."/>
            <person name="Leonard G."/>
            <person name="Richards T.A."/>
            <person name="Lane C.E."/>
        </authorList>
    </citation>
    <scope>NUCLEOTIDE SEQUENCE [LARGE SCALE GENOMIC DNA]</scope>
    <source>
        <strain evidence="7 8">ATCC 34112</strain>
    </source>
</reference>
<dbReference type="Proteomes" id="UP000243217">
    <property type="component" value="Unassembled WGS sequence"/>
</dbReference>
<evidence type="ECO:0000256" key="4">
    <source>
        <dbReference type="ARBA" id="ARBA00023136"/>
    </source>
</evidence>
<accession>A0A1V9ZC80</accession>
<feature type="transmembrane region" description="Helical" evidence="5">
    <location>
        <begin position="255"/>
        <end position="278"/>
    </location>
</feature>
<feature type="transmembrane region" description="Helical" evidence="5">
    <location>
        <begin position="144"/>
        <end position="165"/>
    </location>
</feature>
<feature type="non-terminal residue" evidence="7">
    <location>
        <position position="764"/>
    </location>
</feature>
<evidence type="ECO:0000259" key="6">
    <source>
        <dbReference type="Pfam" id="PF01490"/>
    </source>
</evidence>
<evidence type="ECO:0000256" key="5">
    <source>
        <dbReference type="SAM" id="Phobius"/>
    </source>
</evidence>
<sequence length="764" mass="84171">MRLQAYAAVEPIENEEIGDTRSSRVAHRLITLSRTRSMEYGATGENPYTPMIAFAFTVNYILGVGALAVPYAIYHAGVFFGVLMLFGISLLSYITVMWLCETCQRTRDIDLHENEATRLLKDPSDFPEVAMLCSLYLGVYGARLYRFSLINLAYAGLIGYTQVFVNSLVSQTPIFLGITVTNWSSSGNVNSSLCSTLDGATYADNPPYMSTLELINIDGFGLLFSTVIYAQLFHHSVPAILAPLSRHNHSKGKQIFGAALLTTTLFYVALGISASLYFGPKLLSSVNLNWASFTWGYAPDDIPQIATFFSVLIVLFPALDTLSVFPLVAITLGGTLSGMFPHDFNQSKSSKRKLTGRLIAAIPPCIIALLVRDLSVTLQFSGIFGVYVAFIAPALLQYFSKQANERPNVYTSVFNKKNWVHTCTCDCFRLGMDWGSLFHDTGETPVLSSPKVKQLPIARLDRTSWMKEEHAMEVAETRSSRAAHQLISFSLSRSMSFNVMEYDDVEMAYTPVVAYSFTVNYILGVGSLGVPYALYHAGLGFGSLLLVFVSWLSYITVMWVSETMLRARELDAHNPHTKLLQDPMHFPEVTTLCERFLGHFGARIYQLSLLGLMYGGLIGYSQVFVNSIASQLVNWDISNTVVAVLFGLIVVPLSCVDLNEQIHVQVTMAILRFVALLTMIISAAVAVWTDSNDSGSNDTSSAPYISEVPLFNFHGFGLLFSTTVFSQLFQHSVPGLLAPLSKANQPKAAAIFGSALLTTTLFYL</sequence>
<feature type="transmembrane region" description="Helical" evidence="5">
    <location>
        <begin position="670"/>
        <end position="689"/>
    </location>
</feature>
<evidence type="ECO:0000256" key="1">
    <source>
        <dbReference type="ARBA" id="ARBA00004370"/>
    </source>
</evidence>
<keyword evidence="4 5" id="KW-0472">Membrane</keyword>
<keyword evidence="3 5" id="KW-1133">Transmembrane helix</keyword>
<gene>
    <name evidence="7" type="ORF">THRCLA_07724</name>
</gene>
<dbReference type="PANTHER" id="PTHR16189:SF2">
    <property type="entry name" value="AMINO ACID TRANSPORTER TRANSMEMBRANE DOMAIN-CONTAINING PROTEIN"/>
    <property type="match status" value="1"/>
</dbReference>
<comment type="caution">
    <text evidence="7">The sequence shown here is derived from an EMBL/GenBank/DDBJ whole genome shotgun (WGS) entry which is preliminary data.</text>
</comment>
<evidence type="ECO:0000313" key="7">
    <source>
        <dbReference type="EMBL" id="OQR95609.1"/>
    </source>
</evidence>
<feature type="transmembrane region" description="Helical" evidence="5">
    <location>
        <begin position="512"/>
        <end position="535"/>
    </location>
</feature>
<comment type="subcellular location">
    <subcellularLocation>
        <location evidence="1">Membrane</location>
    </subcellularLocation>
</comment>
<feature type="transmembrane region" description="Helical" evidence="5">
    <location>
        <begin position="541"/>
        <end position="560"/>
    </location>
</feature>
<feature type="transmembrane region" description="Helical" evidence="5">
    <location>
        <begin position="637"/>
        <end position="658"/>
    </location>
</feature>
<dbReference type="AlphaFoldDB" id="A0A1V9ZC80"/>
<dbReference type="OrthoDB" id="294541at2759"/>
<feature type="transmembrane region" description="Helical" evidence="5">
    <location>
        <begin position="377"/>
        <end position="396"/>
    </location>
</feature>
<keyword evidence="8" id="KW-1185">Reference proteome</keyword>
<feature type="transmembrane region" description="Helical" evidence="5">
    <location>
        <begin position="604"/>
        <end position="625"/>
    </location>
</feature>
<feature type="domain" description="Amino acid transporter transmembrane" evidence="6">
    <location>
        <begin position="517"/>
        <end position="763"/>
    </location>
</feature>
<dbReference type="GO" id="GO:0016020">
    <property type="term" value="C:membrane"/>
    <property type="evidence" value="ECO:0007669"/>
    <property type="project" value="UniProtKB-SubCell"/>
</dbReference>
<protein>
    <submittedName>
        <fullName evidence="7">Transmembrane protein</fullName>
    </submittedName>
</protein>
<feature type="transmembrane region" description="Helical" evidence="5">
    <location>
        <begin position="305"/>
        <end position="333"/>
    </location>
</feature>
<evidence type="ECO:0000256" key="2">
    <source>
        <dbReference type="ARBA" id="ARBA00022692"/>
    </source>
</evidence>
<feature type="domain" description="Amino acid transporter transmembrane" evidence="6">
    <location>
        <begin position="49"/>
        <end position="104"/>
    </location>
</feature>
<keyword evidence="2 5" id="KW-0812">Transmembrane</keyword>
<feature type="transmembrane region" description="Helical" evidence="5">
    <location>
        <begin position="354"/>
        <end position="371"/>
    </location>
</feature>
<evidence type="ECO:0000313" key="8">
    <source>
        <dbReference type="Proteomes" id="UP000243217"/>
    </source>
</evidence>
<proteinExistence type="predicted"/>
<feature type="transmembrane region" description="Helical" evidence="5">
    <location>
        <begin position="214"/>
        <end position="234"/>
    </location>
</feature>
<organism evidence="7 8">
    <name type="scientific">Thraustotheca clavata</name>
    <dbReference type="NCBI Taxonomy" id="74557"/>
    <lineage>
        <taxon>Eukaryota</taxon>
        <taxon>Sar</taxon>
        <taxon>Stramenopiles</taxon>
        <taxon>Oomycota</taxon>
        <taxon>Saprolegniomycetes</taxon>
        <taxon>Saprolegniales</taxon>
        <taxon>Achlyaceae</taxon>
        <taxon>Thraustotheca</taxon>
    </lineage>
</organism>
<evidence type="ECO:0000256" key="3">
    <source>
        <dbReference type="ARBA" id="ARBA00022989"/>
    </source>
</evidence>
<dbReference type="EMBL" id="JNBS01002076">
    <property type="protein sequence ID" value="OQR95609.1"/>
    <property type="molecule type" value="Genomic_DNA"/>
</dbReference>